<evidence type="ECO:0000256" key="1">
    <source>
        <dbReference type="ARBA" id="ARBA00001966"/>
    </source>
</evidence>
<reference evidence="12" key="1">
    <citation type="journal article" date="2023" name="Plant J.">
        <title>The genome of the king protea, Protea cynaroides.</title>
        <authorList>
            <person name="Chang J."/>
            <person name="Duong T.A."/>
            <person name="Schoeman C."/>
            <person name="Ma X."/>
            <person name="Roodt D."/>
            <person name="Barker N."/>
            <person name="Li Z."/>
            <person name="Van de Peer Y."/>
            <person name="Mizrachi E."/>
        </authorList>
    </citation>
    <scope>NUCLEOTIDE SEQUENCE</scope>
    <source>
        <tissue evidence="12">Young leaves</tissue>
    </source>
</reference>
<dbReference type="InterPro" id="IPR023170">
    <property type="entry name" value="HhH_base_excis_C"/>
</dbReference>
<dbReference type="Gene3D" id="1.10.340.30">
    <property type="entry name" value="Hypothetical protein, domain 2"/>
    <property type="match status" value="1"/>
</dbReference>
<keyword evidence="5" id="KW-0479">Metal-binding</keyword>
<dbReference type="SMART" id="SM00525">
    <property type="entry name" value="FES"/>
    <property type="match status" value="1"/>
</dbReference>
<feature type="domain" description="HhH-GPD" evidence="11">
    <location>
        <begin position="1516"/>
        <end position="1677"/>
    </location>
</feature>
<dbReference type="Proteomes" id="UP001141806">
    <property type="component" value="Unassembled WGS sequence"/>
</dbReference>
<dbReference type="GO" id="GO:0006284">
    <property type="term" value="P:base-excision repair"/>
    <property type="evidence" value="ECO:0007669"/>
    <property type="project" value="InterPro"/>
</dbReference>
<name>A0A9Q0QS51_9MAGN</name>
<dbReference type="GO" id="GO:0003677">
    <property type="term" value="F:DNA binding"/>
    <property type="evidence" value="ECO:0007669"/>
    <property type="project" value="UniProtKB-KW"/>
</dbReference>
<dbReference type="InterPro" id="IPR028925">
    <property type="entry name" value="RRM_DME"/>
</dbReference>
<feature type="compositionally biased region" description="Basic residues" evidence="10">
    <location>
        <begin position="328"/>
        <end position="337"/>
    </location>
</feature>
<dbReference type="InterPro" id="IPR011257">
    <property type="entry name" value="DNA_glycosylase"/>
</dbReference>
<feature type="region of interest" description="Disordered" evidence="10">
    <location>
        <begin position="503"/>
        <end position="542"/>
    </location>
</feature>
<keyword evidence="6" id="KW-0408">Iron</keyword>
<feature type="region of interest" description="Disordered" evidence="10">
    <location>
        <begin position="1160"/>
        <end position="1208"/>
    </location>
</feature>
<evidence type="ECO:0000313" key="12">
    <source>
        <dbReference type="EMBL" id="KAJ4969867.1"/>
    </source>
</evidence>
<feature type="compositionally biased region" description="Polar residues" evidence="10">
    <location>
        <begin position="1164"/>
        <end position="1190"/>
    </location>
</feature>
<dbReference type="GO" id="GO:0005634">
    <property type="term" value="C:nucleus"/>
    <property type="evidence" value="ECO:0007669"/>
    <property type="project" value="UniProtKB-SubCell"/>
</dbReference>
<dbReference type="InterPro" id="IPR003265">
    <property type="entry name" value="HhH-GPD_domain"/>
</dbReference>
<dbReference type="GO" id="GO:0141166">
    <property type="term" value="P:chromosomal 5-methylcytosine DNA demethylation pathway"/>
    <property type="evidence" value="ECO:0007669"/>
    <property type="project" value="InterPro"/>
</dbReference>
<gene>
    <name evidence="12" type="ORF">NE237_002966</name>
</gene>
<dbReference type="InterPro" id="IPR003651">
    <property type="entry name" value="Endonuclease3_FeS-loop_motif"/>
</dbReference>
<evidence type="ECO:0000256" key="7">
    <source>
        <dbReference type="ARBA" id="ARBA00023014"/>
    </source>
</evidence>
<dbReference type="OrthoDB" id="5607at2759"/>
<evidence type="ECO:0000256" key="10">
    <source>
        <dbReference type="SAM" id="MobiDB-lite"/>
    </source>
</evidence>
<evidence type="ECO:0000313" key="13">
    <source>
        <dbReference type="Proteomes" id="UP001141806"/>
    </source>
</evidence>
<evidence type="ECO:0000256" key="5">
    <source>
        <dbReference type="ARBA" id="ARBA00022723"/>
    </source>
</evidence>
<comment type="subcellular location">
    <subcellularLocation>
        <location evidence="2">Nucleus</location>
    </subcellularLocation>
</comment>
<protein>
    <recommendedName>
        <fullName evidence="11">HhH-GPD domain-containing protein</fullName>
    </recommendedName>
</protein>
<feature type="compositionally biased region" description="Basic and acidic residues" evidence="10">
    <location>
        <begin position="1242"/>
        <end position="1257"/>
    </location>
</feature>
<evidence type="ECO:0000256" key="2">
    <source>
        <dbReference type="ARBA" id="ARBA00004123"/>
    </source>
</evidence>
<dbReference type="EMBL" id="JAMYWD010000005">
    <property type="protein sequence ID" value="KAJ4969867.1"/>
    <property type="molecule type" value="Genomic_DNA"/>
</dbReference>
<comment type="cofactor">
    <cofactor evidence="1">
        <name>[4Fe-4S] cluster</name>
        <dbReference type="ChEBI" id="CHEBI:49883"/>
    </cofactor>
</comment>
<dbReference type="Gene3D" id="1.10.1670.10">
    <property type="entry name" value="Helix-hairpin-Helix base-excision DNA repair enzymes (C-terminal)"/>
    <property type="match status" value="1"/>
</dbReference>
<keyword evidence="9" id="KW-0539">Nucleus</keyword>
<feature type="region of interest" description="Disordered" evidence="10">
    <location>
        <begin position="1232"/>
        <end position="1259"/>
    </location>
</feature>
<dbReference type="InterPro" id="IPR028924">
    <property type="entry name" value="Perm-CXXC"/>
</dbReference>
<evidence type="ECO:0000256" key="4">
    <source>
        <dbReference type="ARBA" id="ARBA00022485"/>
    </source>
</evidence>
<dbReference type="SUPFAM" id="SSF48150">
    <property type="entry name" value="DNA-glycosylase"/>
    <property type="match status" value="1"/>
</dbReference>
<feature type="compositionally biased region" description="Polar residues" evidence="10">
    <location>
        <begin position="503"/>
        <end position="526"/>
    </location>
</feature>
<proteinExistence type="inferred from homology"/>
<evidence type="ECO:0000256" key="9">
    <source>
        <dbReference type="ARBA" id="ARBA00023242"/>
    </source>
</evidence>
<evidence type="ECO:0000256" key="8">
    <source>
        <dbReference type="ARBA" id="ARBA00023125"/>
    </source>
</evidence>
<dbReference type="CDD" id="cd00056">
    <property type="entry name" value="ENDO3c"/>
    <property type="match status" value="1"/>
</dbReference>
<evidence type="ECO:0000256" key="3">
    <source>
        <dbReference type="ARBA" id="ARBA00005646"/>
    </source>
</evidence>
<dbReference type="GO" id="GO:0035514">
    <property type="term" value="F:DNA demethylase activity"/>
    <property type="evidence" value="ECO:0007669"/>
    <property type="project" value="InterPro"/>
</dbReference>
<dbReference type="GO" id="GO:0051539">
    <property type="term" value="F:4 iron, 4 sulfur cluster binding"/>
    <property type="evidence" value="ECO:0007669"/>
    <property type="project" value="UniProtKB-KW"/>
</dbReference>
<accession>A0A9Q0QS51</accession>
<dbReference type="GO" id="GO:0046872">
    <property type="term" value="F:metal ion binding"/>
    <property type="evidence" value="ECO:0007669"/>
    <property type="project" value="UniProtKB-KW"/>
</dbReference>
<keyword evidence="4" id="KW-0004">4Fe-4S</keyword>
<dbReference type="SMART" id="SM00478">
    <property type="entry name" value="ENDO3c"/>
    <property type="match status" value="1"/>
</dbReference>
<feature type="region of interest" description="Disordered" evidence="10">
    <location>
        <begin position="1096"/>
        <end position="1138"/>
    </location>
</feature>
<dbReference type="PANTHER" id="PTHR46213">
    <property type="entry name" value="TRANSCRIPTIONAL ACTIVATOR DEMETER"/>
    <property type="match status" value="1"/>
</dbReference>
<comment type="caution">
    <text evidence="12">The sequence shown here is derived from an EMBL/GenBank/DDBJ whole genome shotgun (WGS) entry which is preliminary data.</text>
</comment>
<feature type="region of interest" description="Disordered" evidence="10">
    <location>
        <begin position="309"/>
        <end position="397"/>
    </location>
</feature>
<keyword evidence="13" id="KW-1185">Reference proteome</keyword>
<dbReference type="GO" id="GO:0019104">
    <property type="term" value="F:DNA N-glycosylase activity"/>
    <property type="evidence" value="ECO:0007669"/>
    <property type="project" value="InterPro"/>
</dbReference>
<evidence type="ECO:0000256" key="6">
    <source>
        <dbReference type="ARBA" id="ARBA00023004"/>
    </source>
</evidence>
<keyword evidence="7" id="KW-0411">Iron-sulfur</keyword>
<dbReference type="InterPro" id="IPR044811">
    <property type="entry name" value="DME/ROS1"/>
</dbReference>
<feature type="compositionally biased region" description="Polar residues" evidence="10">
    <location>
        <begin position="349"/>
        <end position="360"/>
    </location>
</feature>
<evidence type="ECO:0000259" key="11">
    <source>
        <dbReference type="SMART" id="SM00478"/>
    </source>
</evidence>
<feature type="compositionally biased region" description="Polar residues" evidence="10">
    <location>
        <begin position="1097"/>
        <end position="1116"/>
    </location>
</feature>
<feature type="region of interest" description="Disordered" evidence="10">
    <location>
        <begin position="1313"/>
        <end position="1366"/>
    </location>
</feature>
<feature type="compositionally biased region" description="Polar residues" evidence="10">
    <location>
        <begin position="1232"/>
        <end position="1241"/>
    </location>
</feature>
<comment type="similarity">
    <text evidence="3">Belongs to the DNA glycosylase family. DEMETER subfamily.</text>
</comment>
<dbReference type="Pfam" id="PF15629">
    <property type="entry name" value="Perm-CXXC"/>
    <property type="match status" value="1"/>
</dbReference>
<sequence>MDLGRGFSEKEEIYQMQGGWIPATPAKPIPTRLQSNPAERQGSQLGKTNWLESLGFPPGETHSANGATACVDSMAPRDQNGRHTNWNSAMDLAVTSQTRAMRNVTDGWSNNIPFVDLMTLTTGSSSLSANLQGSHNAASNPFFPALYSSAINYSHWQPDSASMLLVNQDRSLNSEFWNNNNYQSEPLNGFPVHHQSYDLNSRPKTMADCPSNEAVSIPLAPVTPDKGQRIEKQLSEREDLSVGERSYREHDTQEVLVTPNGNKFIELNSRGYSQPMSSCMNEVIELQTELSHPLVGTSAAISTTLTENHNLEGAGNNGIDLNKTPQQKPKRKKHRPKVVIEGKPKRTTKPVTPNQASEKQNPPVKRKYVRKKNLKAPETPATEAVGDTINPSPSSTVKSCKRVLNFNLEDQARNEHPCTSLDNQEGFLHNSVENTSSRQIINLNSKSLTKDFSNGIDGGSGTKSTVHLGQGIEVTVSNTSAGIAYDLNCSLNQMIKDYISLPETTAPTPQSTNRGPPTKSSNCLSKNRNEMEKPCSSLSNGENSHTLIQQYAQAEEISHMVYKRGATLVRNEKFMQSLLQCSSQSMSSEPNSNLCAPSVENEEARGLKREYYNTIDKTHEQSMNMREAQHNSLQAYQEIHQGSGYHRNINNLGLSFPEICKKRRTEKAQHTTPNRSSSVAANRVGWGQEWQSYHGTTDTQFSDMLGTKGPKNRINKSVRDAYAHSIATENLPVQDSSIDALSLSRPTFAELQTSGFMFNFGLTEKMTKKRSKGYTRVRDLASLTAIAPCTQLPSMPQKTATSSGDRQVTDIVHRPQACLEALVAENYAKKKRTRKGTPPVNSIYSSMNQQCMQEKAAMYYQHRPSATSRGQPEETQLKMVPLDEIVHRLKHLDINRETNRIPDPEQNALVPYNGNRTMVPYEGLFDPTRRRKPRPKVDLDPETDRVWKLLMGKPSSEETEQMNKDKEKWWEEERRVFRGRADSFIARMHLVQGDRRFSQWKGSVVDSVIGVFLTQNVSDHLSSSAFMSLAARFPLQSKSNKQACCKEGITTSVEEPEVCMLDTEDTIKWHESMPSQLVCDQSSMTFNEIGHVEEQEVANSNESFGSNIGERSSTDNSRGKELPVCRSSPGMSDDLLPNRTESLTKKVGIVNFIREDRGALEDAVSSQNSTESSTYQITERNGSCSDSNSEVGDLVAQSPSKPSSDGIDGCSFTELLRMGRSPMFQEFYNYESGSSSFNQSPKGEHNQSKGTDSDKQRSSMVRIDCLKNSSAYIYPSNSHLPHKQVPIIPSSTYSLHITSDSGVLEVQCPEMLGEENKSPLPSSASEMTKTRHANSTSQQDALVRKSVSQTTLQKEQSSAQEKPAADVCGSVNKYQTQTLHSLQPETYGERNPKSFNHRESDKAEAFQSENTILGEPTNSVHKLAGRQNSEMHQESTSLNCSELVDAEKGCLADQENCRETKLIQSNLKNQVYVSDYSATGSTKNLKAKKMEAGKKKEFDWDSLRKQAFANGGKKERSSNTMDSADWEAVRCAHVNEIANAIKERGMNNMLAERIKDFLNRLVREHGSIDLEWLKDVPPDQVKEFLLSVRGLGLKSVECVRLLTLHHLAFPVDTNVGRIAVRLGWVPLQPLPESLQLHLLEMYPVQESIQKYLWPRLCKLDQRTLYELHYQMITFGKVFCTKSKPNCNACPMRGECRHFASAFTSARFALPAPEDKSIVSSTVPVVPEHNPVLGIRTMPLLLPEADQLPEANQLVAAPENEKEKINCEPIIEVPATPEPECTEISSDIEDFFYDDPDEIPTIKLDIEEFTMNLQNYIHEYSMELQEGDISQALVALNPEAASIPVPKLKNVSRLRTEHQVYELPDSHPLLEGMDKREPDDPCSYLLAIWTPGETAESIQPPKSSCGSQESGKLCNENTCFSCNSIREANSQTVRGTLLIPCRTAMRGSFPLNGTYFQVNEVFADHDSSLRPIDVPRAWLWNLPRRTVYFGTSIPTIFKGLTTEGIQHCFWRGFVCVRGFDQKTRAPRPLMARLHFPASRLAKTDARKRE</sequence>
<organism evidence="12 13">
    <name type="scientific">Protea cynaroides</name>
    <dbReference type="NCBI Taxonomy" id="273540"/>
    <lineage>
        <taxon>Eukaryota</taxon>
        <taxon>Viridiplantae</taxon>
        <taxon>Streptophyta</taxon>
        <taxon>Embryophyta</taxon>
        <taxon>Tracheophyta</taxon>
        <taxon>Spermatophyta</taxon>
        <taxon>Magnoliopsida</taxon>
        <taxon>Proteales</taxon>
        <taxon>Proteaceae</taxon>
        <taxon>Protea</taxon>
    </lineage>
</organism>
<feature type="compositionally biased region" description="Basic residues" evidence="10">
    <location>
        <begin position="364"/>
        <end position="374"/>
    </location>
</feature>
<dbReference type="Pfam" id="PF15628">
    <property type="entry name" value="RRM_DME"/>
    <property type="match status" value="1"/>
</dbReference>
<feature type="compositionally biased region" description="Polar residues" evidence="10">
    <location>
        <begin position="1319"/>
        <end position="1360"/>
    </location>
</feature>
<dbReference type="PANTHER" id="PTHR46213:SF13">
    <property type="entry name" value="DEMETER-LIKE PROTEIN 2-RELATED"/>
    <property type="match status" value="1"/>
</dbReference>
<dbReference type="FunFam" id="1.10.1670.10:FF:000004">
    <property type="entry name" value="DNA glycosylase/AP lyase ROS1"/>
    <property type="match status" value="1"/>
</dbReference>
<keyword evidence="8" id="KW-0238">DNA-binding</keyword>